<evidence type="ECO:0000313" key="1">
    <source>
        <dbReference type="EMBL" id="CRY97614.1"/>
    </source>
</evidence>
<dbReference type="AlphaFoldDB" id="A0A0H5Q892"/>
<sequence length="182" mass="18779">MAKAKTGSFYLTESVLLAAGSADGTRATGTIDLGAYVNVPTGQAIAIELVDFVWQNGSLYDGNVEGMLAANGALTQQLVDQNPGTTFVRADNHSLIASGSLNIDVANNIGSSTNDLYPDNFGPAALSEAFMVVNDTLYLTVGNDGAAVGGASVNCTVRIRARVVKLGSEDWMAIAIQSTASD</sequence>
<accession>A0A0H5Q892</accession>
<protein>
    <submittedName>
        <fullName evidence="1">Uncharacterized protein</fullName>
    </submittedName>
</protein>
<organism evidence="1">
    <name type="scientific">uncultured prokaryote</name>
    <dbReference type="NCBI Taxonomy" id="198431"/>
    <lineage>
        <taxon>unclassified sequences</taxon>
        <taxon>environmental samples</taxon>
    </lineage>
</organism>
<proteinExistence type="predicted"/>
<dbReference type="EMBL" id="LN854167">
    <property type="protein sequence ID" value="CRY97614.1"/>
    <property type="molecule type" value="Genomic_DNA"/>
</dbReference>
<reference evidence="1" key="1">
    <citation type="submission" date="2015-06" db="EMBL/GenBank/DDBJ databases">
        <authorList>
            <person name="Joergensen T."/>
        </authorList>
    </citation>
    <scope>NUCLEOTIDE SEQUENCE</scope>
    <source>
        <strain evidence="1">RGFK1662</strain>
    </source>
</reference>
<reference evidence="1" key="2">
    <citation type="submission" date="2015-07" db="EMBL/GenBank/DDBJ databases">
        <title>Plasmids, circular viruses and viroids from rat gut.</title>
        <authorList>
            <person name="Jorgensen T.J."/>
            <person name="Hansen M.A."/>
            <person name="Xu Z."/>
            <person name="Tabak M.A."/>
            <person name="Sorensen S.J."/>
            <person name="Hansen L.H."/>
        </authorList>
    </citation>
    <scope>NUCLEOTIDE SEQUENCE</scope>
    <source>
        <strain evidence="1">RGFK1662</strain>
    </source>
</reference>
<name>A0A0H5Q892_9ZZZZ</name>